<dbReference type="InterPro" id="IPR001204">
    <property type="entry name" value="Phos_transporter"/>
</dbReference>
<dbReference type="PANTHER" id="PTHR11101:SF89">
    <property type="entry name" value="PHOSPHATE TRANSPORTER"/>
    <property type="match status" value="1"/>
</dbReference>
<feature type="compositionally biased region" description="Polar residues" evidence="8">
    <location>
        <begin position="276"/>
        <end position="285"/>
    </location>
</feature>
<feature type="transmembrane region" description="Helical" evidence="7">
    <location>
        <begin position="215"/>
        <end position="232"/>
    </location>
</feature>
<evidence type="ECO:0000256" key="6">
    <source>
        <dbReference type="ARBA" id="ARBA00023136"/>
    </source>
</evidence>
<feature type="transmembrane region" description="Helical" evidence="7">
    <location>
        <begin position="238"/>
        <end position="263"/>
    </location>
</feature>
<dbReference type="AlphaFoldDB" id="A0ABD3USR0"/>
<comment type="subcellular location">
    <subcellularLocation>
        <location evidence="1 7">Membrane</location>
        <topology evidence="1 7">Multi-pass membrane protein</topology>
    </subcellularLocation>
</comment>
<feature type="transmembrane region" description="Helical" evidence="7">
    <location>
        <begin position="138"/>
        <end position="156"/>
    </location>
</feature>
<keyword evidence="4 7" id="KW-0812">Transmembrane</keyword>
<feature type="transmembrane region" description="Helical" evidence="7">
    <location>
        <begin position="557"/>
        <end position="578"/>
    </location>
</feature>
<evidence type="ECO:0000256" key="4">
    <source>
        <dbReference type="ARBA" id="ARBA00022692"/>
    </source>
</evidence>
<protein>
    <recommendedName>
        <fullName evidence="7">Phosphate transporter</fullName>
    </recommendedName>
</protein>
<proteinExistence type="inferred from homology"/>
<dbReference type="Proteomes" id="UP001634393">
    <property type="component" value="Unassembled WGS sequence"/>
</dbReference>
<feature type="transmembrane region" description="Helical" evidence="7">
    <location>
        <begin position="28"/>
        <end position="51"/>
    </location>
</feature>
<name>A0ABD3USR0_9LAMI</name>
<accession>A0ABD3USR0</accession>
<evidence type="ECO:0000313" key="10">
    <source>
        <dbReference type="Proteomes" id="UP001634393"/>
    </source>
</evidence>
<comment type="caution">
    <text evidence="9">The sequence shown here is derived from an EMBL/GenBank/DDBJ whole genome shotgun (WGS) entry which is preliminary data.</text>
</comment>
<keyword evidence="2 7" id="KW-0813">Transport</keyword>
<evidence type="ECO:0000256" key="7">
    <source>
        <dbReference type="RuleBase" id="RU363058"/>
    </source>
</evidence>
<dbReference type="EMBL" id="JBJXBP010000001">
    <property type="protein sequence ID" value="KAL3851413.1"/>
    <property type="molecule type" value="Genomic_DNA"/>
</dbReference>
<feature type="transmembrane region" description="Helical" evidence="7">
    <location>
        <begin position="104"/>
        <end position="126"/>
    </location>
</feature>
<comment type="function">
    <text evidence="7">Sodium-phosphate symporter.</text>
</comment>
<feature type="region of interest" description="Disordered" evidence="8">
    <location>
        <begin position="276"/>
        <end position="301"/>
    </location>
</feature>
<feature type="transmembrane region" description="Helical" evidence="7">
    <location>
        <begin position="168"/>
        <end position="194"/>
    </location>
</feature>
<organism evidence="9 10">
    <name type="scientific">Penstemon smallii</name>
    <dbReference type="NCBI Taxonomy" id="265156"/>
    <lineage>
        <taxon>Eukaryota</taxon>
        <taxon>Viridiplantae</taxon>
        <taxon>Streptophyta</taxon>
        <taxon>Embryophyta</taxon>
        <taxon>Tracheophyta</taxon>
        <taxon>Spermatophyta</taxon>
        <taxon>Magnoliopsida</taxon>
        <taxon>eudicotyledons</taxon>
        <taxon>Gunneridae</taxon>
        <taxon>Pentapetalae</taxon>
        <taxon>asterids</taxon>
        <taxon>lamiids</taxon>
        <taxon>Lamiales</taxon>
        <taxon>Plantaginaceae</taxon>
        <taxon>Cheloneae</taxon>
        <taxon>Penstemon</taxon>
    </lineage>
</organism>
<keyword evidence="10" id="KW-1185">Reference proteome</keyword>
<dbReference type="Pfam" id="PF01384">
    <property type="entry name" value="PHO4"/>
    <property type="match status" value="1"/>
</dbReference>
<evidence type="ECO:0000256" key="8">
    <source>
        <dbReference type="SAM" id="MobiDB-lite"/>
    </source>
</evidence>
<keyword evidence="5 7" id="KW-1133">Transmembrane helix</keyword>
<sequence length="590" mass="65742">MSDENGSKTNSVELAFGIVGKWKQTYQWIPFFAGVVAIAMAFLAGANNIPISFSSLIGSGRLTFLKVALVSCVLYVPGAVFGNNNTVNHLLSNFIRENQPSEGFLMWSMVVVLITATIWLALATYFALPVSPQQSIQAALLGTILVTKGFKFLPFWNKNGNHNFSGGGLLWIFLEWTIGPMISCACAFCFFVALRKLVLRNENGEKRVFIFLPTYYGIAAGLLCLFIMYQVIPVPMRVYKWTIVIAIVMTTLIGALLSLLLVVPLARTRIDSTLPSETTTTQQNSNERKIQEFDAKDDDGDNFDDAVRDFMQMRVLNTVYEEDERSWGSPQISPEIVKILSPQSTMGQSTAFKQLLESTPNQLVQTRNPKRVEKTKNISQFIRDFANFMFFPVTKCDRETLIRHALAEKFDEMEDLLCFPHILTSCIFALIQSVSETAALLSPFQVVFEIFNFRADYSGNGETVGALSVNWWFRATGGLVASIGFLLCGWRLTQCLATRLTYISHSRGLAFQLSAVATMILMNRANFPASSIHISVGALLGVGIADESKNVNWKVLLTFMFGWVMTIIFCCLVAYGIYFSSIHSPAFVVP</sequence>
<evidence type="ECO:0000256" key="1">
    <source>
        <dbReference type="ARBA" id="ARBA00004141"/>
    </source>
</evidence>
<evidence type="ECO:0000256" key="5">
    <source>
        <dbReference type="ARBA" id="ARBA00022989"/>
    </source>
</evidence>
<dbReference type="GO" id="GO:0016020">
    <property type="term" value="C:membrane"/>
    <property type="evidence" value="ECO:0007669"/>
    <property type="project" value="UniProtKB-SubCell"/>
</dbReference>
<evidence type="ECO:0000313" key="9">
    <source>
        <dbReference type="EMBL" id="KAL3851413.1"/>
    </source>
</evidence>
<feature type="transmembrane region" description="Helical" evidence="7">
    <location>
        <begin position="63"/>
        <end position="84"/>
    </location>
</feature>
<reference evidence="9 10" key="1">
    <citation type="submission" date="2024-12" db="EMBL/GenBank/DDBJ databases">
        <title>The unique morphological basis and parallel evolutionary history of personate flowers in Penstemon.</title>
        <authorList>
            <person name="Depatie T.H."/>
            <person name="Wessinger C.A."/>
        </authorList>
    </citation>
    <scope>NUCLEOTIDE SEQUENCE [LARGE SCALE GENOMIC DNA]</scope>
    <source>
        <strain evidence="9">WTNN_2</strain>
        <tissue evidence="9">Leaf</tissue>
    </source>
</reference>
<keyword evidence="6 7" id="KW-0472">Membrane</keyword>
<dbReference type="GO" id="GO:0006817">
    <property type="term" value="P:phosphate ion transport"/>
    <property type="evidence" value="ECO:0007669"/>
    <property type="project" value="UniProtKB-KW"/>
</dbReference>
<keyword evidence="3 7" id="KW-0592">Phosphate transport</keyword>
<dbReference type="PANTHER" id="PTHR11101">
    <property type="entry name" value="PHOSPHATE TRANSPORTER"/>
    <property type="match status" value="1"/>
</dbReference>
<evidence type="ECO:0000256" key="2">
    <source>
        <dbReference type="ARBA" id="ARBA00022448"/>
    </source>
</evidence>
<evidence type="ECO:0000256" key="3">
    <source>
        <dbReference type="ARBA" id="ARBA00022592"/>
    </source>
</evidence>
<comment type="similarity">
    <text evidence="7">Belongs to the inorganic phosphate transporter (PiT) (TC 2.A.20) family.</text>
</comment>
<gene>
    <name evidence="9" type="ORF">ACJIZ3_013295</name>
</gene>